<gene>
    <name evidence="1" type="ORF">J437_LFUL005887</name>
</gene>
<evidence type="ECO:0000313" key="2">
    <source>
        <dbReference type="Proteomes" id="UP000792457"/>
    </source>
</evidence>
<dbReference type="AlphaFoldDB" id="A0A8K0P1A3"/>
<reference evidence="1" key="2">
    <citation type="submission" date="2017-10" db="EMBL/GenBank/DDBJ databases">
        <title>Ladona fulva Genome sequencing and assembly.</title>
        <authorList>
            <person name="Murali S."/>
            <person name="Richards S."/>
            <person name="Bandaranaike D."/>
            <person name="Bellair M."/>
            <person name="Blankenburg K."/>
            <person name="Chao H."/>
            <person name="Dinh H."/>
            <person name="Doddapaneni H."/>
            <person name="Dugan-Rocha S."/>
            <person name="Elkadiri S."/>
            <person name="Gnanaolivu R."/>
            <person name="Hernandez B."/>
            <person name="Skinner E."/>
            <person name="Javaid M."/>
            <person name="Lee S."/>
            <person name="Li M."/>
            <person name="Ming W."/>
            <person name="Munidasa M."/>
            <person name="Muniz J."/>
            <person name="Nguyen L."/>
            <person name="Hughes D."/>
            <person name="Osuji N."/>
            <person name="Pu L.-L."/>
            <person name="Puazo M."/>
            <person name="Qu C."/>
            <person name="Quiroz J."/>
            <person name="Raj R."/>
            <person name="Weissenberger G."/>
            <person name="Xin Y."/>
            <person name="Zou X."/>
            <person name="Han Y."/>
            <person name="Worley K."/>
            <person name="Muzny D."/>
            <person name="Gibbs R."/>
        </authorList>
    </citation>
    <scope>NUCLEOTIDE SEQUENCE</scope>
    <source>
        <strain evidence="1">Sampled in the wild</strain>
    </source>
</reference>
<evidence type="ECO:0000313" key="1">
    <source>
        <dbReference type="EMBL" id="KAG8229806.1"/>
    </source>
</evidence>
<dbReference type="EMBL" id="KZ308446">
    <property type="protein sequence ID" value="KAG8229806.1"/>
    <property type="molecule type" value="Genomic_DNA"/>
</dbReference>
<organism evidence="1 2">
    <name type="scientific">Ladona fulva</name>
    <name type="common">Scarce chaser dragonfly</name>
    <name type="synonym">Libellula fulva</name>
    <dbReference type="NCBI Taxonomy" id="123851"/>
    <lineage>
        <taxon>Eukaryota</taxon>
        <taxon>Metazoa</taxon>
        <taxon>Ecdysozoa</taxon>
        <taxon>Arthropoda</taxon>
        <taxon>Hexapoda</taxon>
        <taxon>Insecta</taxon>
        <taxon>Pterygota</taxon>
        <taxon>Palaeoptera</taxon>
        <taxon>Odonata</taxon>
        <taxon>Epiprocta</taxon>
        <taxon>Anisoptera</taxon>
        <taxon>Libelluloidea</taxon>
        <taxon>Libellulidae</taxon>
        <taxon>Ladona</taxon>
    </lineage>
</organism>
<reference evidence="1" key="1">
    <citation type="submission" date="2013-04" db="EMBL/GenBank/DDBJ databases">
        <authorList>
            <person name="Qu J."/>
            <person name="Murali S.C."/>
            <person name="Bandaranaike D."/>
            <person name="Bellair M."/>
            <person name="Blankenburg K."/>
            <person name="Chao H."/>
            <person name="Dinh H."/>
            <person name="Doddapaneni H."/>
            <person name="Downs B."/>
            <person name="Dugan-Rocha S."/>
            <person name="Elkadiri S."/>
            <person name="Gnanaolivu R.D."/>
            <person name="Hernandez B."/>
            <person name="Javaid M."/>
            <person name="Jayaseelan J.C."/>
            <person name="Lee S."/>
            <person name="Li M."/>
            <person name="Ming W."/>
            <person name="Munidasa M."/>
            <person name="Muniz J."/>
            <person name="Nguyen L."/>
            <person name="Ongeri F."/>
            <person name="Osuji N."/>
            <person name="Pu L.-L."/>
            <person name="Puazo M."/>
            <person name="Qu C."/>
            <person name="Quiroz J."/>
            <person name="Raj R."/>
            <person name="Weissenberger G."/>
            <person name="Xin Y."/>
            <person name="Zou X."/>
            <person name="Han Y."/>
            <person name="Richards S."/>
            <person name="Worley K."/>
            <person name="Muzny D."/>
            <person name="Gibbs R."/>
        </authorList>
    </citation>
    <scope>NUCLEOTIDE SEQUENCE</scope>
    <source>
        <strain evidence="1">Sampled in the wild</strain>
    </source>
</reference>
<accession>A0A8K0P1A3</accession>
<proteinExistence type="predicted"/>
<name>A0A8K0P1A3_LADFU</name>
<keyword evidence="2" id="KW-1185">Reference proteome</keyword>
<protein>
    <submittedName>
        <fullName evidence="1">Uncharacterized protein</fullName>
    </submittedName>
</protein>
<comment type="caution">
    <text evidence="1">The sequence shown here is derived from an EMBL/GenBank/DDBJ whole genome shotgun (WGS) entry which is preliminary data.</text>
</comment>
<dbReference type="Proteomes" id="UP000792457">
    <property type="component" value="Unassembled WGS sequence"/>
</dbReference>
<sequence length="68" mass="7956">MGNLFIDFQACVDNAEKFVLKEVALFDYENNLLQHWIVTLPFSREYLEKKAKRTKQLVGIIPPWDTLG</sequence>